<dbReference type="Proteomes" id="UP000887574">
    <property type="component" value="Unplaced"/>
</dbReference>
<proteinExistence type="predicted"/>
<organism evidence="2 3">
    <name type="scientific">Ditylenchus dipsaci</name>
    <dbReference type="NCBI Taxonomy" id="166011"/>
    <lineage>
        <taxon>Eukaryota</taxon>
        <taxon>Metazoa</taxon>
        <taxon>Ecdysozoa</taxon>
        <taxon>Nematoda</taxon>
        <taxon>Chromadorea</taxon>
        <taxon>Rhabditida</taxon>
        <taxon>Tylenchina</taxon>
        <taxon>Tylenchomorpha</taxon>
        <taxon>Sphaerularioidea</taxon>
        <taxon>Anguinidae</taxon>
        <taxon>Anguininae</taxon>
        <taxon>Ditylenchus</taxon>
    </lineage>
</organism>
<dbReference type="WBParaSite" id="jg12501.1">
    <property type="protein sequence ID" value="jg12501.1"/>
    <property type="gene ID" value="jg12501"/>
</dbReference>
<reference evidence="3" key="1">
    <citation type="submission" date="2022-11" db="UniProtKB">
        <authorList>
            <consortium name="WormBaseParasite"/>
        </authorList>
    </citation>
    <scope>IDENTIFICATION</scope>
</reference>
<dbReference type="AlphaFoldDB" id="A0A915CTL3"/>
<keyword evidence="2" id="KW-1185">Reference proteome</keyword>
<name>A0A915CTL3_9BILA</name>
<feature type="region of interest" description="Disordered" evidence="1">
    <location>
        <begin position="156"/>
        <end position="183"/>
    </location>
</feature>
<accession>A0A915CTL3</accession>
<evidence type="ECO:0000313" key="3">
    <source>
        <dbReference type="WBParaSite" id="jg12501.1"/>
    </source>
</evidence>
<protein>
    <submittedName>
        <fullName evidence="3">Uncharacterized protein</fullName>
    </submittedName>
</protein>
<evidence type="ECO:0000256" key="1">
    <source>
        <dbReference type="SAM" id="MobiDB-lite"/>
    </source>
</evidence>
<sequence>MLWKLMLSCADCWRREEIIPRGSLLITKTRKPAIKQELQGFGDFMFRFCKFAIPSKRKDASLMFRGHDSISKSMQDKSMEEQLQEYENIVRFDEIEKQLMVTRAKQEKDVIYPFKFHDDVEARQGAVERLMQVEENHELRLNRLETLVQQIQGGTSDFNPYLSPAANTGSGLRHASSKSKGRK</sequence>
<evidence type="ECO:0000313" key="2">
    <source>
        <dbReference type="Proteomes" id="UP000887574"/>
    </source>
</evidence>